<keyword evidence="7 10" id="KW-0503">Monooxygenase</keyword>
<keyword evidence="9" id="KW-0812">Transmembrane</keyword>
<comment type="caution">
    <text evidence="10">The sequence shown here is derived from an EMBL/GenBank/DDBJ whole genome shotgun (WGS) entry which is preliminary data.</text>
</comment>
<evidence type="ECO:0000256" key="1">
    <source>
        <dbReference type="ARBA" id="ARBA00001971"/>
    </source>
</evidence>
<keyword evidence="5" id="KW-0560">Oxidoreductase</keyword>
<sequence length="452" mass="51746">MLYSPAAATASGVMIHAFMFRHGEWDIKGPQIVLIYLLITFALIISEASNRSQVSAKPLSIIGYHILGLYGSMIVYRGFLHRLSRARIPGPFLARFSNFHIARLTAKALHLHDEIHMLHEQYGDYVRIAERHDEPFEVTEWIERYSFEVMGNLTFGKAFDMLKGGKAAYFLEVIRHDMDFIGYLLHLPWLSYLFMRTPILNANHLSFWKWIEKEFAERIEPDIFNWIYEAYLKGQKTKEDTLKLQGDGYLIIVAGSDTTSSTITHLLFHLACDRLLAARLRQQINSLIEVSNATLQNIPLLDACINETLRLHPAVPAGLQRVTPDEGIYIGDRYIPGDVIVKVPMYSMFRDPRVFEQPEEFIPERFTTRTELVLDPSIFRPFLTGDIGSYACVGRRLALMEIRRVIASILQSYEISLGPFQTKESFLDKKIDAFTLVPGPLVLQFTKIGKPS</sequence>
<keyword evidence="9" id="KW-1133">Transmembrane helix</keyword>
<organism evidence="10 11">
    <name type="scientific">Fusarium beomiforme</name>
    <dbReference type="NCBI Taxonomy" id="44412"/>
    <lineage>
        <taxon>Eukaryota</taxon>
        <taxon>Fungi</taxon>
        <taxon>Dikarya</taxon>
        <taxon>Ascomycota</taxon>
        <taxon>Pezizomycotina</taxon>
        <taxon>Sordariomycetes</taxon>
        <taxon>Hypocreomycetidae</taxon>
        <taxon>Hypocreales</taxon>
        <taxon>Nectriaceae</taxon>
        <taxon>Fusarium</taxon>
        <taxon>Fusarium burgessii species complex</taxon>
    </lineage>
</organism>
<gene>
    <name evidence="10" type="ORF">FBEOM_11419</name>
</gene>
<feature type="transmembrane region" description="Helical" evidence="9">
    <location>
        <begin position="29"/>
        <end position="49"/>
    </location>
</feature>
<dbReference type="AlphaFoldDB" id="A0A9P5DRE5"/>
<dbReference type="Gene3D" id="1.10.630.10">
    <property type="entry name" value="Cytochrome P450"/>
    <property type="match status" value="1"/>
</dbReference>
<dbReference type="InterPro" id="IPR036396">
    <property type="entry name" value="Cyt_P450_sf"/>
</dbReference>
<dbReference type="GO" id="GO:0005506">
    <property type="term" value="F:iron ion binding"/>
    <property type="evidence" value="ECO:0007669"/>
    <property type="project" value="InterPro"/>
</dbReference>
<comment type="similarity">
    <text evidence="2">Belongs to the cytochrome P450 family.</text>
</comment>
<dbReference type="GO" id="GO:0016020">
    <property type="term" value="C:membrane"/>
    <property type="evidence" value="ECO:0007669"/>
    <property type="project" value="UniProtKB-SubCell"/>
</dbReference>
<dbReference type="OrthoDB" id="6692864at2759"/>
<evidence type="ECO:0000256" key="8">
    <source>
        <dbReference type="PIRSR" id="PIRSR602401-1"/>
    </source>
</evidence>
<evidence type="ECO:0000256" key="3">
    <source>
        <dbReference type="ARBA" id="ARBA00022617"/>
    </source>
</evidence>
<dbReference type="PRINTS" id="PR00385">
    <property type="entry name" value="P450"/>
</dbReference>
<dbReference type="InterPro" id="IPR050121">
    <property type="entry name" value="Cytochrome_P450_monoxygenase"/>
</dbReference>
<evidence type="ECO:0000256" key="9">
    <source>
        <dbReference type="SAM" id="Phobius"/>
    </source>
</evidence>
<dbReference type="Proteomes" id="UP000730481">
    <property type="component" value="Unassembled WGS sequence"/>
</dbReference>
<protein>
    <submittedName>
        <fullName evidence="10">Cytochrome P450 monooxygenase</fullName>
    </submittedName>
</protein>
<dbReference type="PANTHER" id="PTHR24305:SF187">
    <property type="entry name" value="P450, PUTATIVE (EUROFUNG)-RELATED"/>
    <property type="match status" value="1"/>
</dbReference>
<accession>A0A9P5DRE5</accession>
<reference evidence="10" key="1">
    <citation type="journal article" date="2017" name="Mycologia">
        <title>Fusarium algeriense, sp. nov., a novel toxigenic crown rot pathogen of durum wheat from Algeria is nested in the Fusarium burgessii species complex.</title>
        <authorList>
            <person name="Laraba I."/>
            <person name="Keddad A."/>
            <person name="Boureghda H."/>
            <person name="Abdallah N."/>
            <person name="Vaughan M.M."/>
            <person name="Proctor R.H."/>
            <person name="Busman M."/>
            <person name="O'Donnell K."/>
        </authorList>
    </citation>
    <scope>NUCLEOTIDE SEQUENCE</scope>
    <source>
        <strain evidence="10">NRRL 25174</strain>
    </source>
</reference>
<dbReference type="EMBL" id="PVQB02000652">
    <property type="protein sequence ID" value="KAF4334737.1"/>
    <property type="molecule type" value="Genomic_DNA"/>
</dbReference>
<evidence type="ECO:0000256" key="7">
    <source>
        <dbReference type="ARBA" id="ARBA00023033"/>
    </source>
</evidence>
<evidence type="ECO:0000256" key="6">
    <source>
        <dbReference type="ARBA" id="ARBA00023004"/>
    </source>
</evidence>
<dbReference type="GO" id="GO:0020037">
    <property type="term" value="F:heme binding"/>
    <property type="evidence" value="ECO:0007669"/>
    <property type="project" value="InterPro"/>
</dbReference>
<feature type="transmembrane region" description="Helical" evidence="9">
    <location>
        <begin position="61"/>
        <end position="79"/>
    </location>
</feature>
<keyword evidence="11" id="KW-1185">Reference proteome</keyword>
<dbReference type="GO" id="GO:0004497">
    <property type="term" value="F:monooxygenase activity"/>
    <property type="evidence" value="ECO:0007669"/>
    <property type="project" value="UniProtKB-KW"/>
</dbReference>
<dbReference type="GO" id="GO:0016705">
    <property type="term" value="F:oxidoreductase activity, acting on paired donors, with incorporation or reduction of molecular oxygen"/>
    <property type="evidence" value="ECO:0007669"/>
    <property type="project" value="InterPro"/>
</dbReference>
<dbReference type="PANTHER" id="PTHR24305">
    <property type="entry name" value="CYTOCHROME P450"/>
    <property type="match status" value="1"/>
</dbReference>
<name>A0A9P5DRE5_9HYPO</name>
<proteinExistence type="inferred from homology"/>
<evidence type="ECO:0000256" key="5">
    <source>
        <dbReference type="ARBA" id="ARBA00023002"/>
    </source>
</evidence>
<keyword evidence="4 8" id="KW-0479">Metal-binding</keyword>
<dbReference type="Pfam" id="PF00067">
    <property type="entry name" value="p450"/>
    <property type="match status" value="1"/>
</dbReference>
<reference evidence="10" key="2">
    <citation type="submission" date="2020-02" db="EMBL/GenBank/DDBJ databases">
        <title>Identification and distribution of gene clusters putatively required for synthesis of sphingolipid metabolism inhibitors in phylogenetically diverse species of the filamentous fungus Fusarium.</title>
        <authorList>
            <person name="Kim H.-S."/>
            <person name="Busman M."/>
            <person name="Brown D.W."/>
            <person name="Divon H."/>
            <person name="Uhlig S."/>
            <person name="Proctor R.H."/>
        </authorList>
    </citation>
    <scope>NUCLEOTIDE SEQUENCE</scope>
    <source>
        <strain evidence="10">NRRL 25174</strain>
    </source>
</reference>
<evidence type="ECO:0000313" key="11">
    <source>
        <dbReference type="Proteomes" id="UP000730481"/>
    </source>
</evidence>
<keyword evidence="3 8" id="KW-0349">Heme</keyword>
<dbReference type="InterPro" id="IPR001128">
    <property type="entry name" value="Cyt_P450"/>
</dbReference>
<dbReference type="SUPFAM" id="SSF48264">
    <property type="entry name" value="Cytochrome P450"/>
    <property type="match status" value="1"/>
</dbReference>
<evidence type="ECO:0000313" key="10">
    <source>
        <dbReference type="EMBL" id="KAF4334737.1"/>
    </source>
</evidence>
<dbReference type="InterPro" id="IPR002401">
    <property type="entry name" value="Cyt_P450_E_grp-I"/>
</dbReference>
<evidence type="ECO:0000256" key="4">
    <source>
        <dbReference type="ARBA" id="ARBA00022723"/>
    </source>
</evidence>
<feature type="binding site" description="axial binding residue" evidence="8">
    <location>
        <position position="392"/>
    </location>
    <ligand>
        <name>heme</name>
        <dbReference type="ChEBI" id="CHEBI:30413"/>
    </ligand>
    <ligandPart>
        <name>Fe</name>
        <dbReference type="ChEBI" id="CHEBI:18248"/>
    </ligandPart>
</feature>
<evidence type="ECO:0000256" key="2">
    <source>
        <dbReference type="ARBA" id="ARBA00010617"/>
    </source>
</evidence>
<keyword evidence="9" id="KW-0472">Membrane</keyword>
<keyword evidence="6 8" id="KW-0408">Iron</keyword>
<comment type="cofactor">
    <cofactor evidence="1 8">
        <name>heme</name>
        <dbReference type="ChEBI" id="CHEBI:30413"/>
    </cofactor>
</comment>
<dbReference type="PRINTS" id="PR00463">
    <property type="entry name" value="EP450I"/>
</dbReference>